<comment type="caution">
    <text evidence="2">The sequence shown here is derived from an EMBL/GenBank/DDBJ whole genome shotgun (WGS) entry which is preliminary data.</text>
</comment>
<sequence>MKLVPSSSIRVKTGGLSEPMEGRKTRRAARQDQDLGDINHQCQEPNSFVAAVHDSLKEPSSVRGMRDERRINLFENKRKKNSHGSSGKAKLLLNLVSQTQIPCLGMHRVWYRERKLHDFECIEFGMQMQTPCLGMHRVWYRKRKLHDFECTEFGIANANSMSWNAQSLVSQTQTP</sequence>
<dbReference type="EMBL" id="JADFTS010000006">
    <property type="protein sequence ID" value="KAF9600217.1"/>
    <property type="molecule type" value="Genomic_DNA"/>
</dbReference>
<dbReference type="Proteomes" id="UP000631114">
    <property type="component" value="Unassembled WGS sequence"/>
</dbReference>
<keyword evidence="3" id="KW-1185">Reference proteome</keyword>
<name>A0A835LPM6_9MAGN</name>
<proteinExistence type="predicted"/>
<protein>
    <submittedName>
        <fullName evidence="2">Uncharacterized protein</fullName>
    </submittedName>
</protein>
<reference evidence="2 3" key="1">
    <citation type="submission" date="2020-10" db="EMBL/GenBank/DDBJ databases">
        <title>The Coptis chinensis genome and diversification of protoberbering-type alkaloids.</title>
        <authorList>
            <person name="Wang B."/>
            <person name="Shu S."/>
            <person name="Song C."/>
            <person name="Liu Y."/>
        </authorList>
    </citation>
    <scope>NUCLEOTIDE SEQUENCE [LARGE SCALE GENOMIC DNA]</scope>
    <source>
        <strain evidence="2">HL-2020</strain>
        <tissue evidence="2">Leaf</tissue>
    </source>
</reference>
<feature type="region of interest" description="Disordered" evidence="1">
    <location>
        <begin position="1"/>
        <end position="32"/>
    </location>
</feature>
<evidence type="ECO:0000313" key="3">
    <source>
        <dbReference type="Proteomes" id="UP000631114"/>
    </source>
</evidence>
<evidence type="ECO:0000256" key="1">
    <source>
        <dbReference type="SAM" id="MobiDB-lite"/>
    </source>
</evidence>
<gene>
    <name evidence="2" type="ORF">IFM89_005041</name>
</gene>
<organism evidence="2 3">
    <name type="scientific">Coptis chinensis</name>
    <dbReference type="NCBI Taxonomy" id="261450"/>
    <lineage>
        <taxon>Eukaryota</taxon>
        <taxon>Viridiplantae</taxon>
        <taxon>Streptophyta</taxon>
        <taxon>Embryophyta</taxon>
        <taxon>Tracheophyta</taxon>
        <taxon>Spermatophyta</taxon>
        <taxon>Magnoliopsida</taxon>
        <taxon>Ranunculales</taxon>
        <taxon>Ranunculaceae</taxon>
        <taxon>Coptidoideae</taxon>
        <taxon>Coptis</taxon>
    </lineage>
</organism>
<dbReference type="AlphaFoldDB" id="A0A835LPM6"/>
<accession>A0A835LPM6</accession>
<evidence type="ECO:0000313" key="2">
    <source>
        <dbReference type="EMBL" id="KAF9600217.1"/>
    </source>
</evidence>
<feature type="compositionally biased region" description="Polar residues" evidence="1">
    <location>
        <begin position="1"/>
        <end position="10"/>
    </location>
</feature>